<comment type="similarity">
    <text evidence="1">Belongs to the AlaDH/PNT family.</text>
</comment>
<proteinExistence type="inferred from homology"/>
<dbReference type="SMART" id="SM01003">
    <property type="entry name" value="AlaDh_PNT_N"/>
    <property type="match status" value="1"/>
</dbReference>
<dbReference type="SMART" id="SM01002">
    <property type="entry name" value="AlaDh_PNT_C"/>
    <property type="match status" value="1"/>
</dbReference>
<comment type="caution">
    <text evidence="6">The sequence shown here is derived from an EMBL/GenBank/DDBJ whole genome shotgun (WGS) entry which is preliminary data.</text>
</comment>
<evidence type="ECO:0000313" key="6">
    <source>
        <dbReference type="EMBL" id="MFD0836271.1"/>
    </source>
</evidence>
<dbReference type="CDD" id="cd05305">
    <property type="entry name" value="L-AlaDH"/>
    <property type="match status" value="1"/>
</dbReference>
<reference evidence="7" key="1">
    <citation type="journal article" date="2019" name="Int. J. Syst. Evol. Microbiol.">
        <title>The Global Catalogue of Microorganisms (GCM) 10K type strain sequencing project: providing services to taxonomists for standard genome sequencing and annotation.</title>
        <authorList>
            <consortium name="The Broad Institute Genomics Platform"/>
            <consortium name="The Broad Institute Genome Sequencing Center for Infectious Disease"/>
            <person name="Wu L."/>
            <person name="Ma J."/>
        </authorList>
    </citation>
    <scope>NUCLEOTIDE SEQUENCE [LARGE SCALE GENOMIC DNA]</scope>
    <source>
        <strain evidence="7">CCUG 60529</strain>
    </source>
</reference>
<dbReference type="RefSeq" id="WP_379942183.1">
    <property type="nucleotide sequence ID" value="NZ_JBHTIB010000012.1"/>
</dbReference>
<evidence type="ECO:0000313" key="7">
    <source>
        <dbReference type="Proteomes" id="UP001597011"/>
    </source>
</evidence>
<dbReference type="SUPFAM" id="SSF52283">
    <property type="entry name" value="Formate/glycerate dehydrogenase catalytic domain-like"/>
    <property type="match status" value="1"/>
</dbReference>
<dbReference type="SUPFAM" id="SSF51735">
    <property type="entry name" value="NAD(P)-binding Rossmann-fold domains"/>
    <property type="match status" value="1"/>
</dbReference>
<keyword evidence="7" id="KW-1185">Reference proteome</keyword>
<evidence type="ECO:0000259" key="4">
    <source>
        <dbReference type="SMART" id="SM01002"/>
    </source>
</evidence>
<feature type="domain" description="Alanine dehydrogenase/pyridine nucleotide transhydrogenase N-terminal" evidence="5">
    <location>
        <begin position="32"/>
        <end position="165"/>
    </location>
</feature>
<dbReference type="Pfam" id="PF05222">
    <property type="entry name" value="AlaDh_PNT_N"/>
    <property type="match status" value="1"/>
</dbReference>
<dbReference type="InterPro" id="IPR007886">
    <property type="entry name" value="AlaDH/PNT_N"/>
</dbReference>
<evidence type="ECO:0000256" key="3">
    <source>
        <dbReference type="ARBA" id="ARBA00023002"/>
    </source>
</evidence>
<keyword evidence="3" id="KW-0560">Oxidoreductase</keyword>
<feature type="domain" description="Alanine dehydrogenase/pyridine nucleotide transhydrogenase NAD(H)-binding" evidence="4">
    <location>
        <begin position="177"/>
        <end position="324"/>
    </location>
</feature>
<evidence type="ECO:0000259" key="5">
    <source>
        <dbReference type="SMART" id="SM01003"/>
    </source>
</evidence>
<dbReference type="PANTHER" id="PTHR42795:SF1">
    <property type="entry name" value="ALANINE DEHYDROGENASE"/>
    <property type="match status" value="1"/>
</dbReference>
<evidence type="ECO:0000256" key="2">
    <source>
        <dbReference type="ARBA" id="ARBA00012897"/>
    </source>
</evidence>
<accession>A0ABW3BV66</accession>
<gene>
    <name evidence="6" type="ORF">ACFQ0I_10875</name>
</gene>
<dbReference type="PANTHER" id="PTHR42795">
    <property type="entry name" value="ALANINE DEHYDROGENASE"/>
    <property type="match status" value="1"/>
</dbReference>
<dbReference type="Pfam" id="PF01262">
    <property type="entry name" value="AlaDh_PNT_C"/>
    <property type="match status" value="1"/>
</dbReference>
<dbReference type="Proteomes" id="UP001597011">
    <property type="component" value="Unassembled WGS sequence"/>
</dbReference>
<dbReference type="EC" id="1.4.1.1" evidence="2"/>
<protein>
    <recommendedName>
        <fullName evidence="2">alanine dehydrogenase</fullName>
        <ecNumber evidence="2">1.4.1.1</ecNumber>
    </recommendedName>
</protein>
<evidence type="ECO:0000256" key="1">
    <source>
        <dbReference type="ARBA" id="ARBA00005689"/>
    </source>
</evidence>
<dbReference type="InterPro" id="IPR007698">
    <property type="entry name" value="AlaDH/PNT_NAD(H)-bd"/>
</dbReference>
<name>A0ABW3BV66_9FLAO</name>
<sequence>MAKQLSPFTKQQLLPQEETLEIFKKKGDLYIGIPKETAFQEKRVCLTPDAVFALVSNGHRVLLESGAGEGANFSDKDYSEAGAEITKDSAKVYACPMILKVEPPSLEQIKLINPQTILISALQIKTQSKKYFEMLAAKRITALAFEFIRDSDNSYPVVKSLSEIAGTASVLIAAELLSDTKGGNGLMFGNISGVPPLEVVILGAGTVGEFAARSSIGLGANVKIFDNSITKLRRIQTHLGRPIFTSTLQPKNLTKALKRCDVVIGAVRGSNRSPIVVSETMVQTMKKGAIIIDVSIDMGGCFETSEVTSHKQPTFEKHGVTHYCVPNIPARYSRTASVSISNIFTPYLLKIAEDGGIENSLRFDRGLKNGLYFYHGILTSKSVGEWFDLNYSDINLIIF</sequence>
<dbReference type="EMBL" id="JBHTIB010000012">
    <property type="protein sequence ID" value="MFD0836271.1"/>
    <property type="molecule type" value="Genomic_DNA"/>
</dbReference>
<organism evidence="6 7">
    <name type="scientific">Mariniflexile aquimaris</name>
    <dbReference type="NCBI Taxonomy" id="881009"/>
    <lineage>
        <taxon>Bacteria</taxon>
        <taxon>Pseudomonadati</taxon>
        <taxon>Bacteroidota</taxon>
        <taxon>Flavobacteriia</taxon>
        <taxon>Flavobacteriales</taxon>
        <taxon>Flavobacteriaceae</taxon>
        <taxon>Mariniflexile</taxon>
    </lineage>
</organism>
<dbReference type="InterPro" id="IPR036291">
    <property type="entry name" value="NAD(P)-bd_dom_sf"/>
</dbReference>
<dbReference type="Gene3D" id="3.40.50.720">
    <property type="entry name" value="NAD(P)-binding Rossmann-like Domain"/>
    <property type="match status" value="2"/>
</dbReference>
<dbReference type="InterPro" id="IPR008141">
    <property type="entry name" value="Ala_DH"/>
</dbReference>